<gene>
    <name evidence="2" type="ORF">SDC9_47824</name>
</gene>
<dbReference type="PROSITE" id="PS51257">
    <property type="entry name" value="PROKAR_LIPOPROTEIN"/>
    <property type="match status" value="1"/>
</dbReference>
<dbReference type="EMBL" id="VSSQ01000807">
    <property type="protein sequence ID" value="MPM01584.1"/>
    <property type="molecule type" value="Genomic_DNA"/>
</dbReference>
<protein>
    <recommendedName>
        <fullName evidence="1">Putative auto-transporter adhesin head GIN domain-containing protein</fullName>
    </recommendedName>
</protein>
<sequence>MKTSVKIGIAIAYILAVLTSSCVGFNEKNVKLSGVTKVSTKEVSAFDKVDVSGAIDVIVNIGNKSEVVIEADSAIMPYVVTEVKDRELRIYNKDIIGFYNFKNNKILVTITTPSILELESSGACDVTINDLKTDMFKVSLSGACDLIGSFECNVLDFESSGSSDSKLRGKVKNCNIELSGACDIKALDLEVDSLKIEGSGSSNVEITVQNSLDVELSGASELRYKGEPKYIKTDMSGVSNLTKIDNNK</sequence>
<dbReference type="InterPro" id="IPR021255">
    <property type="entry name" value="DUF2807"/>
</dbReference>
<evidence type="ECO:0000313" key="2">
    <source>
        <dbReference type="EMBL" id="MPM01584.1"/>
    </source>
</evidence>
<reference evidence="2" key="1">
    <citation type="submission" date="2019-08" db="EMBL/GenBank/DDBJ databases">
        <authorList>
            <person name="Kucharzyk K."/>
            <person name="Murdoch R.W."/>
            <person name="Higgins S."/>
            <person name="Loffler F."/>
        </authorList>
    </citation>
    <scope>NUCLEOTIDE SEQUENCE</scope>
</reference>
<comment type="caution">
    <text evidence="2">The sequence shown here is derived from an EMBL/GenBank/DDBJ whole genome shotgun (WGS) entry which is preliminary data.</text>
</comment>
<accession>A0A644WH20</accession>
<feature type="domain" description="Putative auto-transporter adhesin head GIN" evidence="1">
    <location>
        <begin position="45"/>
        <end position="228"/>
    </location>
</feature>
<dbReference type="Pfam" id="PF10988">
    <property type="entry name" value="DUF2807"/>
    <property type="match status" value="1"/>
</dbReference>
<dbReference type="AlphaFoldDB" id="A0A644WH20"/>
<name>A0A644WH20_9ZZZZ</name>
<proteinExistence type="predicted"/>
<dbReference type="PANTHER" id="PTHR39200">
    <property type="entry name" value="HYPOTHETICAL EXPORTED PROTEIN"/>
    <property type="match status" value="1"/>
</dbReference>
<organism evidence="2">
    <name type="scientific">bioreactor metagenome</name>
    <dbReference type="NCBI Taxonomy" id="1076179"/>
    <lineage>
        <taxon>unclassified sequences</taxon>
        <taxon>metagenomes</taxon>
        <taxon>ecological metagenomes</taxon>
    </lineage>
</organism>
<evidence type="ECO:0000259" key="1">
    <source>
        <dbReference type="Pfam" id="PF10988"/>
    </source>
</evidence>
<dbReference type="Gene3D" id="2.160.20.120">
    <property type="match status" value="1"/>
</dbReference>
<dbReference type="PANTHER" id="PTHR39200:SF1">
    <property type="entry name" value="AUTO-TRANSPORTER ADHESIN HEAD GIN DOMAIN-CONTAINING PROTEIN-RELATED"/>
    <property type="match status" value="1"/>
</dbReference>